<dbReference type="InterPro" id="IPR004447">
    <property type="entry name" value="Peptidase_S41A"/>
</dbReference>
<keyword evidence="4" id="KW-0720">Serine protease</keyword>
<sequence length="454" mass="47309">MRIYLLKAEDGILQAGLSLVSLGLTALTFSTWEHALPANAVTPEQLLFLEAWRAVDRAYVDKSFNGQSWFRLRERYMKEEDMNSTKATYAAIRKALATLDDPFTRFLEPAQYAALRRGTAGSLTGVGLEVGFDTKPSGSGNSLVVITPSAGGPAERAGIAPRDGLVAIGDRKTEGLSLYEAGDLLQGSEGSEVTLTIRKHGEEATKQVTLVREKINFNPVSSQLCGSASASAASGGAGEAASSSGSGRVGYIRVATFSKQTAENARSAIEKLKSEGADSFVLDVRNNGGGLFPAGVDVARMWLDAGEIVLIADSQGVRDSYEAEGRALDATSPLSVLVNRGTASASEVLAGALKDNGRARIVGERTFGKGLIQTIVELSDGSGVAVTVARYQTPAGTDINKVGIQPDVPLGPDAMPPADGPGFCKFVASADAPPLFGPVRSGAPATADLLGSSR</sequence>
<accession>A0ABR2YIR8</accession>
<dbReference type="InterPro" id="IPR001478">
    <property type="entry name" value="PDZ"/>
</dbReference>
<dbReference type="PANTHER" id="PTHR32060:SF7">
    <property type="entry name" value="CARBOXYL-TERMINAL-PROCESSING PEPTIDASE 2, CHLOROPLASTIC"/>
    <property type="match status" value="1"/>
</dbReference>
<dbReference type="CDD" id="cd06782">
    <property type="entry name" value="cpPDZ_CPP-like"/>
    <property type="match status" value="1"/>
</dbReference>
<evidence type="ECO:0000313" key="7">
    <source>
        <dbReference type="Proteomes" id="UP001491310"/>
    </source>
</evidence>
<evidence type="ECO:0000256" key="2">
    <source>
        <dbReference type="ARBA" id="ARBA00022670"/>
    </source>
</evidence>
<evidence type="ECO:0000313" key="6">
    <source>
        <dbReference type="EMBL" id="KAK9905938.1"/>
    </source>
</evidence>
<keyword evidence="3" id="KW-0378">Hydrolase</keyword>
<dbReference type="SUPFAM" id="SSF52096">
    <property type="entry name" value="ClpP/crotonase"/>
    <property type="match status" value="1"/>
</dbReference>
<name>A0ABR2YIR8_9CHLO</name>
<comment type="similarity">
    <text evidence="1">Belongs to the peptidase S41A family.</text>
</comment>
<dbReference type="PROSITE" id="PS50106">
    <property type="entry name" value="PDZ"/>
    <property type="match status" value="1"/>
</dbReference>
<evidence type="ECO:0000256" key="4">
    <source>
        <dbReference type="ARBA" id="ARBA00022825"/>
    </source>
</evidence>
<dbReference type="NCBIfam" id="TIGR00225">
    <property type="entry name" value="prc"/>
    <property type="match status" value="1"/>
</dbReference>
<comment type="caution">
    <text evidence="6">The sequence shown here is derived from an EMBL/GenBank/DDBJ whole genome shotgun (WGS) entry which is preliminary data.</text>
</comment>
<dbReference type="InterPro" id="IPR036034">
    <property type="entry name" value="PDZ_sf"/>
</dbReference>
<dbReference type="SMART" id="SM00228">
    <property type="entry name" value="PDZ"/>
    <property type="match status" value="1"/>
</dbReference>
<dbReference type="Gene3D" id="3.90.226.10">
    <property type="entry name" value="2-enoyl-CoA Hydratase, Chain A, domain 1"/>
    <property type="match status" value="1"/>
</dbReference>
<dbReference type="Proteomes" id="UP001491310">
    <property type="component" value="Unassembled WGS sequence"/>
</dbReference>
<dbReference type="InterPro" id="IPR005151">
    <property type="entry name" value="Tail-specific_protease"/>
</dbReference>
<dbReference type="Gene3D" id="3.30.750.44">
    <property type="match status" value="1"/>
</dbReference>
<dbReference type="Pfam" id="PF17820">
    <property type="entry name" value="PDZ_6"/>
    <property type="match status" value="1"/>
</dbReference>
<dbReference type="Gene3D" id="2.30.42.10">
    <property type="match status" value="1"/>
</dbReference>
<dbReference type="Pfam" id="PF03572">
    <property type="entry name" value="Peptidase_S41"/>
    <property type="match status" value="1"/>
</dbReference>
<dbReference type="EMBL" id="JALJOT010000011">
    <property type="protein sequence ID" value="KAK9905938.1"/>
    <property type="molecule type" value="Genomic_DNA"/>
</dbReference>
<proteinExistence type="inferred from homology"/>
<feature type="domain" description="PDZ" evidence="5">
    <location>
        <begin position="112"/>
        <end position="200"/>
    </location>
</feature>
<dbReference type="PANTHER" id="PTHR32060">
    <property type="entry name" value="TAIL-SPECIFIC PROTEASE"/>
    <property type="match status" value="1"/>
</dbReference>
<protein>
    <recommendedName>
        <fullName evidence="5">PDZ domain-containing protein</fullName>
    </recommendedName>
</protein>
<dbReference type="SMART" id="SM00245">
    <property type="entry name" value="TSPc"/>
    <property type="match status" value="1"/>
</dbReference>
<keyword evidence="7" id="KW-1185">Reference proteome</keyword>
<gene>
    <name evidence="6" type="ORF">WJX75_009244</name>
</gene>
<dbReference type="InterPro" id="IPR029045">
    <property type="entry name" value="ClpP/crotonase-like_dom_sf"/>
</dbReference>
<evidence type="ECO:0000259" key="5">
    <source>
        <dbReference type="PROSITE" id="PS50106"/>
    </source>
</evidence>
<keyword evidence="2" id="KW-0645">Protease</keyword>
<evidence type="ECO:0000256" key="1">
    <source>
        <dbReference type="ARBA" id="ARBA00009179"/>
    </source>
</evidence>
<dbReference type="SUPFAM" id="SSF50156">
    <property type="entry name" value="PDZ domain-like"/>
    <property type="match status" value="1"/>
</dbReference>
<organism evidence="6 7">
    <name type="scientific">Coccomyxa subellipsoidea</name>
    <dbReference type="NCBI Taxonomy" id="248742"/>
    <lineage>
        <taxon>Eukaryota</taxon>
        <taxon>Viridiplantae</taxon>
        <taxon>Chlorophyta</taxon>
        <taxon>core chlorophytes</taxon>
        <taxon>Trebouxiophyceae</taxon>
        <taxon>Trebouxiophyceae incertae sedis</taxon>
        <taxon>Coccomyxaceae</taxon>
        <taxon>Coccomyxa</taxon>
    </lineage>
</organism>
<reference evidence="6 7" key="1">
    <citation type="journal article" date="2024" name="Nat. Commun.">
        <title>Phylogenomics reveals the evolutionary origins of lichenization in chlorophyte algae.</title>
        <authorList>
            <person name="Puginier C."/>
            <person name="Libourel C."/>
            <person name="Otte J."/>
            <person name="Skaloud P."/>
            <person name="Haon M."/>
            <person name="Grisel S."/>
            <person name="Petersen M."/>
            <person name="Berrin J.G."/>
            <person name="Delaux P.M."/>
            <person name="Dal Grande F."/>
            <person name="Keller J."/>
        </authorList>
    </citation>
    <scope>NUCLEOTIDE SEQUENCE [LARGE SCALE GENOMIC DNA]</scope>
    <source>
        <strain evidence="6 7">SAG 216-7</strain>
    </source>
</reference>
<dbReference type="InterPro" id="IPR041489">
    <property type="entry name" value="PDZ_6"/>
</dbReference>
<evidence type="ECO:0000256" key="3">
    <source>
        <dbReference type="ARBA" id="ARBA00022801"/>
    </source>
</evidence>
<dbReference type="CDD" id="cd07560">
    <property type="entry name" value="Peptidase_S41_CPP"/>
    <property type="match status" value="1"/>
</dbReference>